<name>A0A2S7TA89_9FLAO</name>
<accession>A0A2S7TA89</accession>
<dbReference type="EMBL" id="MQVX01000001">
    <property type="protein sequence ID" value="PQJ16860.1"/>
    <property type="molecule type" value="Genomic_DNA"/>
</dbReference>
<dbReference type="Pfam" id="PF10988">
    <property type="entry name" value="DUF2807"/>
    <property type="match status" value="1"/>
</dbReference>
<dbReference type="Gene3D" id="2.160.20.120">
    <property type="match status" value="1"/>
</dbReference>
<feature type="signal peptide" evidence="1">
    <location>
        <begin position="1"/>
        <end position="21"/>
    </location>
</feature>
<dbReference type="InterPro" id="IPR021255">
    <property type="entry name" value="DUF2807"/>
</dbReference>
<comment type="caution">
    <text evidence="3">The sequence shown here is derived from an EMBL/GenBank/DDBJ whole genome shotgun (WGS) entry which is preliminary data.</text>
</comment>
<dbReference type="RefSeq" id="WP_105002507.1">
    <property type="nucleotide sequence ID" value="NZ_MQVX01000001.1"/>
</dbReference>
<evidence type="ECO:0000259" key="2">
    <source>
        <dbReference type="Pfam" id="PF10988"/>
    </source>
</evidence>
<evidence type="ECO:0000256" key="1">
    <source>
        <dbReference type="SAM" id="SignalP"/>
    </source>
</evidence>
<sequence length="229" mass="25287">MKNNKLIICLLVMFLGAPLQAQDETITKELRPFFEVKAFDGISVNLIPSTVNKAVIRGDRSDKVSIVNNSGVLKVRMQIDRIFGGYQTFVDVYFAEELRVLDVNEDAQIKSDTAFQQEILEIKAQEGGNITLECQVTQLLVKAVSGGEIFINGKAKNQDIVINTGGLYKAKEFLTEYTTVKVNAGGRAEIYSTDYVGASVKAGGRIYVYGDPLKMDEKKVFGGTIERVD</sequence>
<feature type="domain" description="Putative auto-transporter adhesin head GIN" evidence="2">
    <location>
        <begin position="33"/>
        <end position="212"/>
    </location>
</feature>
<evidence type="ECO:0000313" key="4">
    <source>
        <dbReference type="Proteomes" id="UP000239366"/>
    </source>
</evidence>
<protein>
    <submittedName>
        <fullName evidence="3">Chaperonin</fullName>
    </submittedName>
</protein>
<dbReference type="Proteomes" id="UP000239366">
    <property type="component" value="Unassembled WGS sequence"/>
</dbReference>
<organism evidence="3 4">
    <name type="scientific">Aureicoccus marinus</name>
    <dbReference type="NCBI Taxonomy" id="754435"/>
    <lineage>
        <taxon>Bacteria</taxon>
        <taxon>Pseudomonadati</taxon>
        <taxon>Bacteroidota</taxon>
        <taxon>Flavobacteriia</taxon>
        <taxon>Flavobacteriales</taxon>
        <taxon>Flavobacteriaceae</taxon>
        <taxon>Aureicoccus</taxon>
    </lineage>
</organism>
<gene>
    <name evidence="3" type="ORF">BST99_11495</name>
</gene>
<feature type="chain" id="PRO_5015715491" evidence="1">
    <location>
        <begin position="22"/>
        <end position="229"/>
    </location>
</feature>
<dbReference type="AlphaFoldDB" id="A0A2S7TA89"/>
<keyword evidence="1" id="KW-0732">Signal</keyword>
<proteinExistence type="predicted"/>
<dbReference type="OrthoDB" id="704821at2"/>
<reference evidence="4" key="1">
    <citation type="submission" date="2016-11" db="EMBL/GenBank/DDBJ databases">
        <title>Trade-off between light-utilization and light-protection in marine flavobacteria.</title>
        <authorList>
            <person name="Kumagai Y."/>
            <person name="Yoshizawa S."/>
            <person name="Kogure K."/>
        </authorList>
    </citation>
    <scope>NUCLEOTIDE SEQUENCE [LARGE SCALE GENOMIC DNA]</scope>
    <source>
        <strain evidence="4">SG-18</strain>
    </source>
</reference>
<keyword evidence="4" id="KW-1185">Reference proteome</keyword>
<evidence type="ECO:0000313" key="3">
    <source>
        <dbReference type="EMBL" id="PQJ16860.1"/>
    </source>
</evidence>